<dbReference type="Proteomes" id="UP001501266">
    <property type="component" value="Unassembled WGS sequence"/>
</dbReference>
<dbReference type="InterPro" id="IPR001107">
    <property type="entry name" value="Band_7"/>
</dbReference>
<feature type="compositionally biased region" description="Low complexity" evidence="6">
    <location>
        <begin position="412"/>
        <end position="423"/>
    </location>
</feature>
<comment type="subcellular location">
    <subcellularLocation>
        <location evidence="1">Membrane</location>
        <topology evidence="1">Single-pass membrane protein</topology>
    </subcellularLocation>
</comment>
<feature type="region of interest" description="Disordered" evidence="6">
    <location>
        <begin position="353"/>
        <end position="423"/>
    </location>
</feature>
<dbReference type="SUPFAM" id="SSF117892">
    <property type="entry name" value="Band 7/SPFH domain"/>
    <property type="match status" value="1"/>
</dbReference>
<accession>A0ABP4JFS5</accession>
<evidence type="ECO:0000256" key="5">
    <source>
        <dbReference type="ARBA" id="ARBA00023136"/>
    </source>
</evidence>
<feature type="transmembrane region" description="Helical" evidence="7">
    <location>
        <begin position="6"/>
        <end position="29"/>
    </location>
</feature>
<dbReference type="EMBL" id="BAAAKK010000001">
    <property type="protein sequence ID" value="GAA1418932.1"/>
    <property type="molecule type" value="Genomic_DNA"/>
</dbReference>
<comment type="caution">
    <text evidence="9">The sequence shown here is derived from an EMBL/GenBank/DDBJ whole genome shotgun (WGS) entry which is preliminary data.</text>
</comment>
<evidence type="ECO:0000256" key="4">
    <source>
        <dbReference type="ARBA" id="ARBA00022989"/>
    </source>
</evidence>
<sequence length="423" mass="45979">MPFDGQFILGAFLLIVVILVVLFVLVTLFRAIRIIKQGFTGVVERLGRFHRVLQPGLNFLVPFIDRVSYHVDMREQVRSFPPQPVITEDNLVVSIDTVVYFQVTDARAATYEIADYLSAVEQLTTTTLRNVVGGMNLEEALTSRDTINGQLRNVLDQATGKWGLRVGRVELKAIDPPHSIQDSMEKQMRAERDRRAAILTAEGSKQSQILEAEGLRQSEILRAEGQAKAQVLRAKGDAEAQVLLAKGESEAIERVFAAIHEGDADEKLLAYQYLQTLPKLAEGDANKLWIIPSELTEALQSVSRGFLEGRAEVPFSKPKGKHSDAAEPSILDETFQADSVSDVEVPSIAETLQASGIDPKDAGRIDNVSSSTSLADETPGTDYSEAIETAREAAAEAPRSSADEGTDLSGQPGAPDDGGAPRA</sequence>
<evidence type="ECO:0000256" key="2">
    <source>
        <dbReference type="ARBA" id="ARBA00008164"/>
    </source>
</evidence>
<dbReference type="RefSeq" id="WP_343917113.1">
    <property type="nucleotide sequence ID" value="NZ_BAAAKK010000001.1"/>
</dbReference>
<dbReference type="PANTHER" id="PTHR43327:SF10">
    <property type="entry name" value="STOMATIN-LIKE PROTEIN 2, MITOCHONDRIAL"/>
    <property type="match status" value="1"/>
</dbReference>
<feature type="domain" description="Band 7" evidence="8">
    <location>
        <begin position="30"/>
        <end position="188"/>
    </location>
</feature>
<dbReference type="SMART" id="SM00244">
    <property type="entry name" value="PHB"/>
    <property type="match status" value="1"/>
</dbReference>
<dbReference type="Pfam" id="PF01145">
    <property type="entry name" value="Band_7"/>
    <property type="match status" value="1"/>
</dbReference>
<evidence type="ECO:0000259" key="8">
    <source>
        <dbReference type="SMART" id="SM00244"/>
    </source>
</evidence>
<evidence type="ECO:0000313" key="9">
    <source>
        <dbReference type="EMBL" id="GAA1418932.1"/>
    </source>
</evidence>
<evidence type="ECO:0000256" key="3">
    <source>
        <dbReference type="ARBA" id="ARBA00022692"/>
    </source>
</evidence>
<keyword evidence="5 7" id="KW-0472">Membrane</keyword>
<dbReference type="Gene3D" id="3.30.479.30">
    <property type="entry name" value="Band 7 domain"/>
    <property type="match status" value="1"/>
</dbReference>
<dbReference type="InterPro" id="IPR050710">
    <property type="entry name" value="Band7/mec-2_domain"/>
</dbReference>
<dbReference type="PRINTS" id="PR00721">
    <property type="entry name" value="STOMATIN"/>
</dbReference>
<evidence type="ECO:0000256" key="7">
    <source>
        <dbReference type="SAM" id="Phobius"/>
    </source>
</evidence>
<name>A0ABP4JFS5_9MICO</name>
<dbReference type="InterPro" id="IPR001972">
    <property type="entry name" value="Stomatin_HflK_fam"/>
</dbReference>
<keyword evidence="4 7" id="KW-1133">Transmembrane helix</keyword>
<keyword evidence="3 7" id="KW-0812">Transmembrane</keyword>
<dbReference type="InterPro" id="IPR018080">
    <property type="entry name" value="Band_7/stomatin-like_CS"/>
</dbReference>
<evidence type="ECO:0000256" key="1">
    <source>
        <dbReference type="ARBA" id="ARBA00004167"/>
    </source>
</evidence>
<proteinExistence type="inferred from homology"/>
<dbReference type="PANTHER" id="PTHR43327">
    <property type="entry name" value="STOMATIN-LIKE PROTEIN 2, MITOCHONDRIAL"/>
    <property type="match status" value="1"/>
</dbReference>
<keyword evidence="10" id="KW-1185">Reference proteome</keyword>
<dbReference type="CDD" id="cd08829">
    <property type="entry name" value="SPFH_paraslipin"/>
    <property type="match status" value="1"/>
</dbReference>
<reference evidence="10" key="1">
    <citation type="journal article" date="2019" name="Int. J. Syst. Evol. Microbiol.">
        <title>The Global Catalogue of Microorganisms (GCM) 10K type strain sequencing project: providing services to taxonomists for standard genome sequencing and annotation.</title>
        <authorList>
            <consortium name="The Broad Institute Genomics Platform"/>
            <consortium name="The Broad Institute Genome Sequencing Center for Infectious Disease"/>
            <person name="Wu L."/>
            <person name="Ma J."/>
        </authorList>
    </citation>
    <scope>NUCLEOTIDE SEQUENCE [LARGE SCALE GENOMIC DNA]</scope>
    <source>
        <strain evidence="10">JCM 12398</strain>
    </source>
</reference>
<protein>
    <submittedName>
        <fullName evidence="9">SPFH domain-containing protein</fullName>
    </submittedName>
</protein>
<evidence type="ECO:0000313" key="10">
    <source>
        <dbReference type="Proteomes" id="UP001501266"/>
    </source>
</evidence>
<dbReference type="PROSITE" id="PS01270">
    <property type="entry name" value="BAND_7"/>
    <property type="match status" value="1"/>
</dbReference>
<organism evidence="9 10">
    <name type="scientific">Agrococcus citreus</name>
    <dbReference type="NCBI Taxonomy" id="84643"/>
    <lineage>
        <taxon>Bacteria</taxon>
        <taxon>Bacillati</taxon>
        <taxon>Actinomycetota</taxon>
        <taxon>Actinomycetes</taxon>
        <taxon>Micrococcales</taxon>
        <taxon>Microbacteriaceae</taxon>
        <taxon>Agrococcus</taxon>
    </lineage>
</organism>
<evidence type="ECO:0000256" key="6">
    <source>
        <dbReference type="SAM" id="MobiDB-lite"/>
    </source>
</evidence>
<gene>
    <name evidence="9" type="ORF">GCM10009640_05690</name>
</gene>
<comment type="similarity">
    <text evidence="2">Belongs to the band 7/mec-2 family.</text>
</comment>
<dbReference type="InterPro" id="IPR036013">
    <property type="entry name" value="Band_7/SPFH_dom_sf"/>
</dbReference>